<reference evidence="1" key="1">
    <citation type="submission" date="2022-01" db="EMBL/GenBank/DDBJ databases">
        <title>Vibrio aestuarianus Clade A and Clade B isolates are associated with Pacific oyster (Crassostrea gigas) disease outbreaks across Ireland.</title>
        <authorList>
            <person name="Coyle N."/>
            <person name="O'Toole C."/>
            <person name="Thomas J.C.L."/>
            <person name="Ryder D."/>
            <person name="Cheslett D."/>
            <person name="Feist S."/>
            <person name="Bean T."/>
            <person name="Joseph A."/>
            <person name="Waina A."/>
            <person name="Feil E."/>
            <person name="Verner-Jeffreys D.W."/>
        </authorList>
    </citation>
    <scope>NUCLEOTIDE SEQUENCE</scope>
    <source>
        <strain evidence="1">S/17/14 A</strain>
    </source>
</reference>
<dbReference type="RefSeq" id="WP_213882348.1">
    <property type="nucleotide sequence ID" value="NZ_JAKMYX010000004.1"/>
</dbReference>
<dbReference type="AlphaFoldDB" id="A0AA43FTT5"/>
<dbReference type="Proteomes" id="UP001159663">
    <property type="component" value="Unassembled WGS sequence"/>
</dbReference>
<evidence type="ECO:0000313" key="2">
    <source>
        <dbReference type="Proteomes" id="UP001159663"/>
    </source>
</evidence>
<comment type="caution">
    <text evidence="1">The sequence shown here is derived from an EMBL/GenBank/DDBJ whole genome shotgun (WGS) entry which is preliminary data.</text>
</comment>
<gene>
    <name evidence="1" type="ORF">L8R85_02410</name>
</gene>
<proteinExistence type="predicted"/>
<organism evidence="1 2">
    <name type="scientific">Vibrio splendidus</name>
    <dbReference type="NCBI Taxonomy" id="29497"/>
    <lineage>
        <taxon>Bacteria</taxon>
        <taxon>Pseudomonadati</taxon>
        <taxon>Pseudomonadota</taxon>
        <taxon>Gammaproteobacteria</taxon>
        <taxon>Vibrionales</taxon>
        <taxon>Vibrionaceae</taxon>
        <taxon>Vibrio</taxon>
    </lineage>
</organism>
<dbReference type="EMBL" id="JAKMYX010000004">
    <property type="protein sequence ID" value="MDH5919868.1"/>
    <property type="molecule type" value="Genomic_DNA"/>
</dbReference>
<sequence>MSLTPYIMHHPRINPLLMMPITKPSLMNANLKRFMGKPKFRIEEAQSLDDLLSHTSYGVRCHVGKLSVKIENGCLVNHRYTQGKKES</sequence>
<accession>A0AA43FTT5</accession>
<name>A0AA43FTT5_VIBSP</name>
<protein>
    <submittedName>
        <fullName evidence="1">Uncharacterized protein</fullName>
    </submittedName>
</protein>
<evidence type="ECO:0000313" key="1">
    <source>
        <dbReference type="EMBL" id="MDH5919868.1"/>
    </source>
</evidence>